<sequence>MAADTLHNENPTFGVEIEFLIATIEGDEEDPHVHVKGLPPVLRVPRLKNPHDYAHDKVRAVLDEYFGVPPPTSFLDTEPPTVLDKYEKWDVDTDDSLLPPDNEQYTFVPVEIASPVQYASPKAFEVINFAISSITRRFRCLVNSSCGIHVHVGLGASRIPLEHMKRMASLSYAVELLLFTLQPPARAINMNCTQARYYSHLTHDGPEEDYKVLHNDPSWRDTEFGCVTLGRERRHGEAPLLERERNDDRAHAEAFLETRKPGHYESFIRPGDSRHTTLLPSDVLDEIDNRISAVQLPSQSTTPPAEAVRQRGIPRPILKKYDEASIKQLSRENRRWGAGLHRDDIDLRVDSGDGPSVFEATERIYSQTGSCYIGSLLTSLNLPRSAMSFHYYRCWYASEPLASPRTIEVRIAEGSLDGSWVATWAKIVTGLFRFALHSSPSEFIDVLTNCERATTIEGAYDVVDLLDDIGLFAEAVAVEKRLKAHERAWDLKFVEPEA</sequence>
<proteinExistence type="predicted"/>
<comment type="caution">
    <text evidence="1">The sequence shown here is derived from an EMBL/GenBank/DDBJ whole genome shotgun (WGS) entry which is preliminary data.</text>
</comment>
<dbReference type="InterPro" id="IPR022025">
    <property type="entry name" value="Amidoligase_2"/>
</dbReference>
<dbReference type="OrthoDB" id="412402at2759"/>
<dbReference type="STRING" id="2512241.A0A553HLT0"/>
<name>A0A553HLT0_9PEZI</name>
<reference evidence="2" key="1">
    <citation type="submission" date="2019-06" db="EMBL/GenBank/DDBJ databases">
        <title>Draft genome sequence of the griseofulvin-producing fungus Xylaria cubensis strain G536.</title>
        <authorList>
            <person name="Mead M.E."/>
            <person name="Raja H.A."/>
            <person name="Steenwyk J.L."/>
            <person name="Knowles S.L."/>
            <person name="Oberlies N.H."/>
            <person name="Rokas A."/>
        </authorList>
    </citation>
    <scope>NUCLEOTIDE SEQUENCE [LARGE SCALE GENOMIC DNA]</scope>
    <source>
        <strain evidence="2">G536</strain>
    </source>
</reference>
<evidence type="ECO:0008006" key="3">
    <source>
        <dbReference type="Google" id="ProtNLM"/>
    </source>
</evidence>
<organism evidence="1 2">
    <name type="scientific">Xylaria flabelliformis</name>
    <dbReference type="NCBI Taxonomy" id="2512241"/>
    <lineage>
        <taxon>Eukaryota</taxon>
        <taxon>Fungi</taxon>
        <taxon>Dikarya</taxon>
        <taxon>Ascomycota</taxon>
        <taxon>Pezizomycotina</taxon>
        <taxon>Sordariomycetes</taxon>
        <taxon>Xylariomycetidae</taxon>
        <taxon>Xylariales</taxon>
        <taxon>Xylariaceae</taxon>
        <taxon>Xylaria</taxon>
    </lineage>
</organism>
<evidence type="ECO:0000313" key="2">
    <source>
        <dbReference type="Proteomes" id="UP000319160"/>
    </source>
</evidence>
<protein>
    <recommendedName>
        <fullName evidence="3">Amidoligase enzyme</fullName>
    </recommendedName>
</protein>
<dbReference type="PANTHER" id="PTHR36847">
    <property type="entry name" value="AMIDOLIGASE ENZYME"/>
    <property type="match status" value="1"/>
</dbReference>
<dbReference type="Proteomes" id="UP000319160">
    <property type="component" value="Unassembled WGS sequence"/>
</dbReference>
<dbReference type="EMBL" id="VFLP01000078">
    <property type="protein sequence ID" value="TRX88910.1"/>
    <property type="molecule type" value="Genomic_DNA"/>
</dbReference>
<evidence type="ECO:0000313" key="1">
    <source>
        <dbReference type="EMBL" id="TRX88910.1"/>
    </source>
</evidence>
<accession>A0A553HLT0</accession>
<keyword evidence="2" id="KW-1185">Reference proteome</keyword>
<dbReference type="AlphaFoldDB" id="A0A553HLT0"/>
<gene>
    <name evidence="1" type="ORF">FHL15_010253</name>
</gene>
<dbReference type="PANTHER" id="PTHR36847:SF1">
    <property type="entry name" value="AMIDOLIGASE ENZYME"/>
    <property type="match status" value="1"/>
</dbReference>
<dbReference type="Pfam" id="PF12224">
    <property type="entry name" value="Amidoligase_2"/>
    <property type="match status" value="1"/>
</dbReference>